<dbReference type="RefSeq" id="WP_013864651.1">
    <property type="nucleotide sequence ID" value="NC_015635.1"/>
</dbReference>
<dbReference type="Proteomes" id="UP000007947">
    <property type="component" value="Chromosome"/>
</dbReference>
<reference evidence="3 4" key="1">
    <citation type="submission" date="2011-05" db="EMBL/GenBank/DDBJ databases">
        <title>Whole genome sequence of Microlunatus phosphovorus NM-1.</title>
        <authorList>
            <person name="Hosoyama A."/>
            <person name="Sasaki K."/>
            <person name="Harada T."/>
            <person name="Igarashi R."/>
            <person name="Kawakoshi A."/>
            <person name="Sasagawa M."/>
            <person name="Fukada J."/>
            <person name="Nakamura S."/>
            <person name="Katano Y."/>
            <person name="Hanada S."/>
            <person name="Kamagata Y."/>
            <person name="Nakamura N."/>
            <person name="Yamazaki S."/>
            <person name="Fujita N."/>
        </authorList>
    </citation>
    <scope>NUCLEOTIDE SEQUENCE [LARGE SCALE GENOMIC DNA]</scope>
    <source>
        <strain evidence="4">ATCC 700054 / DSM 10555 / JCM 9379 / NBRC 101784 / NCIMB 13414 / VKM Ac-1990 / NM-1</strain>
    </source>
</reference>
<gene>
    <name evidence="3" type="ordered locus">MLP_37910</name>
</gene>
<organism evidence="3 4">
    <name type="scientific">Microlunatus phosphovorus (strain ATCC 700054 / DSM 10555 / JCM 9379 / NBRC 101784 / NCIMB 13414 / VKM Ac-1990 / NM-1)</name>
    <dbReference type="NCBI Taxonomy" id="1032480"/>
    <lineage>
        <taxon>Bacteria</taxon>
        <taxon>Bacillati</taxon>
        <taxon>Actinomycetota</taxon>
        <taxon>Actinomycetes</taxon>
        <taxon>Propionibacteriales</taxon>
        <taxon>Propionibacteriaceae</taxon>
        <taxon>Microlunatus</taxon>
    </lineage>
</organism>
<sequence length="168" mass="18799">MARPRQGLAGMLHAEFDRLMASETKELARLTTDRDRLDDERVKLLQAHYAELDAINNRIAAHHDEYAAARANLDDSLGLLAHAADIYRGCDDANRRLCNQAFFTAISIDEDGEPQVAYQRPYDAVRSGGARQRADLGGRGQEEERGSNPDRGWFLGRKFEPRPHGVPA</sequence>
<name>F5XPX4_MICPN</name>
<dbReference type="OrthoDB" id="3217513at2"/>
<evidence type="ECO:0000313" key="4">
    <source>
        <dbReference type="Proteomes" id="UP000007947"/>
    </source>
</evidence>
<dbReference type="HOGENOM" id="CLU_1584600_0_0_11"/>
<feature type="coiled-coil region" evidence="1">
    <location>
        <begin position="20"/>
        <end position="72"/>
    </location>
</feature>
<protein>
    <submittedName>
        <fullName evidence="3">Uncharacterized protein</fullName>
    </submittedName>
</protein>
<accession>F5XPX4</accession>
<dbReference type="eggNOG" id="COG1961">
    <property type="taxonomic scope" value="Bacteria"/>
</dbReference>
<proteinExistence type="predicted"/>
<dbReference type="EMBL" id="AP012204">
    <property type="protein sequence ID" value="BAK36805.1"/>
    <property type="molecule type" value="Genomic_DNA"/>
</dbReference>
<feature type="region of interest" description="Disordered" evidence="2">
    <location>
        <begin position="123"/>
        <end position="168"/>
    </location>
</feature>
<keyword evidence="4" id="KW-1185">Reference proteome</keyword>
<dbReference type="KEGG" id="mph:MLP_37910"/>
<feature type="compositionally biased region" description="Basic and acidic residues" evidence="2">
    <location>
        <begin position="132"/>
        <end position="148"/>
    </location>
</feature>
<dbReference type="AlphaFoldDB" id="F5XPX4"/>
<evidence type="ECO:0000256" key="2">
    <source>
        <dbReference type="SAM" id="MobiDB-lite"/>
    </source>
</evidence>
<feature type="compositionally biased region" description="Basic and acidic residues" evidence="2">
    <location>
        <begin position="157"/>
        <end position="168"/>
    </location>
</feature>
<evidence type="ECO:0000256" key="1">
    <source>
        <dbReference type="SAM" id="Coils"/>
    </source>
</evidence>
<evidence type="ECO:0000313" key="3">
    <source>
        <dbReference type="EMBL" id="BAK36805.1"/>
    </source>
</evidence>
<keyword evidence="1" id="KW-0175">Coiled coil</keyword>
<dbReference type="STRING" id="1032480.MLP_37910"/>